<sequence>MNRNLTGSCVLAAMLAACHDQAAQAKDAPGAANTMSCIIDGATTFSASGKDVSIASLGTTAASANLGLGLHASSIGRTHAISTGLVELPIAQGSYQFPKPGTPGASGASYRIRNDANETLEDYTGSAYGQFYALAEQDPQARLVLDITRFQKLPAAMPKTQRLSIAGTFRFNAAYVAYVKGKLPDACSTEALTRSMSNIGKPVSYPRYNPDICGAKRHRVECKFDVTQDLMLL</sequence>
<gene>
    <name evidence="2" type="ORF">F2P44_18205</name>
</gene>
<keyword evidence="1" id="KW-0732">Signal</keyword>
<comment type="caution">
    <text evidence="2">The sequence shown here is derived from an EMBL/GenBank/DDBJ whole genome shotgun (WGS) entry which is preliminary data.</text>
</comment>
<protein>
    <submittedName>
        <fullName evidence="2">Uncharacterized protein</fullName>
    </submittedName>
</protein>
<dbReference type="EMBL" id="WHJG01000019">
    <property type="protein sequence ID" value="NHZ81192.1"/>
    <property type="molecule type" value="Genomic_DNA"/>
</dbReference>
<dbReference type="PROSITE" id="PS51257">
    <property type="entry name" value="PROKAR_LIPOPROTEIN"/>
    <property type="match status" value="1"/>
</dbReference>
<evidence type="ECO:0000313" key="3">
    <source>
        <dbReference type="Proteomes" id="UP000621455"/>
    </source>
</evidence>
<dbReference type="Proteomes" id="UP000621455">
    <property type="component" value="Unassembled WGS sequence"/>
</dbReference>
<evidence type="ECO:0000313" key="2">
    <source>
        <dbReference type="EMBL" id="NHZ81192.1"/>
    </source>
</evidence>
<dbReference type="RefSeq" id="WP_167088524.1">
    <property type="nucleotide sequence ID" value="NZ_WHJG01000019.1"/>
</dbReference>
<accession>A0ABX0N7Y0</accession>
<reference evidence="2 3" key="1">
    <citation type="submission" date="2019-10" db="EMBL/GenBank/DDBJ databases">
        <title>Taxonomy of Antarctic Massilia spp.: description of Massilia rubra sp. nov., Massilia aquatica sp. nov., Massilia mucilaginosa sp. nov., Massilia frigida sp. nov. isolated from streams, lakes and regoliths.</title>
        <authorList>
            <person name="Holochova P."/>
            <person name="Sedlacek I."/>
            <person name="Kralova S."/>
            <person name="Maslanova I."/>
            <person name="Busse H.-J."/>
            <person name="Stankova E."/>
            <person name="Vrbovska V."/>
            <person name="Kovarovic V."/>
            <person name="Bartak M."/>
            <person name="Svec P."/>
            <person name="Pantucek R."/>
        </authorList>
    </citation>
    <scope>NUCLEOTIDE SEQUENCE [LARGE SCALE GENOMIC DNA]</scope>
    <source>
        <strain evidence="2 3">CCM 8695</strain>
    </source>
</reference>
<feature type="chain" id="PRO_5045066990" evidence="1">
    <location>
        <begin position="23"/>
        <end position="233"/>
    </location>
</feature>
<organism evidence="2 3">
    <name type="scientific">Massilia frigida</name>
    <dbReference type="NCBI Taxonomy" id="2609281"/>
    <lineage>
        <taxon>Bacteria</taxon>
        <taxon>Pseudomonadati</taxon>
        <taxon>Pseudomonadota</taxon>
        <taxon>Betaproteobacteria</taxon>
        <taxon>Burkholderiales</taxon>
        <taxon>Oxalobacteraceae</taxon>
        <taxon>Telluria group</taxon>
        <taxon>Massilia</taxon>
    </lineage>
</organism>
<name>A0ABX0N7Y0_9BURK</name>
<evidence type="ECO:0000256" key="1">
    <source>
        <dbReference type="SAM" id="SignalP"/>
    </source>
</evidence>
<proteinExistence type="predicted"/>
<feature type="signal peptide" evidence="1">
    <location>
        <begin position="1"/>
        <end position="22"/>
    </location>
</feature>
<keyword evidence="3" id="KW-1185">Reference proteome</keyword>